<reference evidence="1" key="1">
    <citation type="submission" date="2022-05" db="EMBL/GenBank/DDBJ databases">
        <authorList>
            <person name="Okamura Y."/>
        </authorList>
    </citation>
    <scope>NUCLEOTIDE SEQUENCE</scope>
</reference>
<sequence>MRHSWSLRIEYKTNDKGSRPHSNVRRSDIQTYDSRAKHALFAAQFSVLCELIPSVSDCACISGLNRGIMI</sequence>
<proteinExistence type="predicted"/>
<evidence type="ECO:0000313" key="1">
    <source>
        <dbReference type="EMBL" id="CAH4032660.1"/>
    </source>
</evidence>
<dbReference type="Proteomes" id="UP001152562">
    <property type="component" value="Unassembled WGS sequence"/>
</dbReference>
<comment type="caution">
    <text evidence="1">The sequence shown here is derived from an EMBL/GenBank/DDBJ whole genome shotgun (WGS) entry which is preliminary data.</text>
</comment>
<gene>
    <name evidence="1" type="ORF">PIBRA_LOCUS9029</name>
</gene>
<accession>A0A9P0TI25</accession>
<protein>
    <submittedName>
        <fullName evidence="1">Uncharacterized protein</fullName>
    </submittedName>
</protein>
<keyword evidence="2" id="KW-1185">Reference proteome</keyword>
<dbReference type="AlphaFoldDB" id="A0A9P0TI25"/>
<name>A0A9P0TI25_PIEBR</name>
<evidence type="ECO:0000313" key="2">
    <source>
        <dbReference type="Proteomes" id="UP001152562"/>
    </source>
</evidence>
<organism evidence="1 2">
    <name type="scientific">Pieris brassicae</name>
    <name type="common">White butterfly</name>
    <name type="synonym">Large white butterfly</name>
    <dbReference type="NCBI Taxonomy" id="7116"/>
    <lineage>
        <taxon>Eukaryota</taxon>
        <taxon>Metazoa</taxon>
        <taxon>Ecdysozoa</taxon>
        <taxon>Arthropoda</taxon>
        <taxon>Hexapoda</taxon>
        <taxon>Insecta</taxon>
        <taxon>Pterygota</taxon>
        <taxon>Neoptera</taxon>
        <taxon>Endopterygota</taxon>
        <taxon>Lepidoptera</taxon>
        <taxon>Glossata</taxon>
        <taxon>Ditrysia</taxon>
        <taxon>Papilionoidea</taxon>
        <taxon>Pieridae</taxon>
        <taxon>Pierinae</taxon>
        <taxon>Pieris</taxon>
    </lineage>
</organism>
<dbReference type="EMBL" id="CALOZG010000029">
    <property type="protein sequence ID" value="CAH4032660.1"/>
    <property type="molecule type" value="Genomic_DNA"/>
</dbReference>